<dbReference type="EMBL" id="CABFPH010000014">
    <property type="protein sequence ID" value="VUD70874.1"/>
    <property type="molecule type" value="Genomic_DNA"/>
</dbReference>
<gene>
    <name evidence="1" type="ORF">MET9862_01448</name>
</gene>
<dbReference type="AlphaFoldDB" id="A0A509EB74"/>
<dbReference type="RefSeq" id="WP_142582427.1">
    <property type="nucleotide sequence ID" value="NZ_CABFPH010000014.1"/>
</dbReference>
<dbReference type="GO" id="GO:0003677">
    <property type="term" value="F:DNA binding"/>
    <property type="evidence" value="ECO:0007669"/>
    <property type="project" value="InterPro"/>
</dbReference>
<evidence type="ECO:0000313" key="1">
    <source>
        <dbReference type="EMBL" id="VUD70874.1"/>
    </source>
</evidence>
<dbReference type="OrthoDB" id="7282507at2"/>
<protein>
    <submittedName>
        <fullName evidence="1">Uncharacterized protein</fullName>
    </submittedName>
</protein>
<proteinExistence type="predicted"/>
<dbReference type="InterPro" id="IPR010982">
    <property type="entry name" value="Lambda_DNA-bd_dom_sf"/>
</dbReference>
<name>A0A509EB74_9HYPH</name>
<sequence>MNAAPFSGAGSLVPVVSYEHIVALLRAGVAEAGSQRAFAQACGIHEGDLGQWLKLRRLPSERAMHFVGVERHLVLVGDPMRTLWTPASPARPVPAPEAAPCS</sequence>
<keyword evidence="2" id="KW-1185">Reference proteome</keyword>
<evidence type="ECO:0000313" key="2">
    <source>
        <dbReference type="Proteomes" id="UP000410984"/>
    </source>
</evidence>
<organism evidence="1 2">
    <name type="scientific">Methylobacterium symbioticum</name>
    <dbReference type="NCBI Taxonomy" id="2584084"/>
    <lineage>
        <taxon>Bacteria</taxon>
        <taxon>Pseudomonadati</taxon>
        <taxon>Pseudomonadota</taxon>
        <taxon>Alphaproteobacteria</taxon>
        <taxon>Hyphomicrobiales</taxon>
        <taxon>Methylobacteriaceae</taxon>
        <taxon>Methylobacterium</taxon>
    </lineage>
</organism>
<dbReference type="Gene3D" id="1.10.260.40">
    <property type="entry name" value="lambda repressor-like DNA-binding domains"/>
    <property type="match status" value="1"/>
</dbReference>
<dbReference type="Proteomes" id="UP000410984">
    <property type="component" value="Unassembled WGS sequence"/>
</dbReference>
<reference evidence="1 2" key="1">
    <citation type="submission" date="2019-06" db="EMBL/GenBank/DDBJ databases">
        <authorList>
            <person name="Rodrigo-Torres L."/>
            <person name="Arahal R. D."/>
            <person name="Lucena T."/>
        </authorList>
    </citation>
    <scope>NUCLEOTIDE SEQUENCE [LARGE SCALE GENOMIC DNA]</scope>
    <source>
        <strain evidence="1 2">SB0023/3</strain>
    </source>
</reference>
<accession>A0A509EB74</accession>